<sequence length="297" mass="34065">MTVASIGVLCNSILIIVIVVDPLKILRRGAWITILNLALADFIACAGLFFELLFYQIEDAETLFLVINKVIFFRMFGQSASFLLLTLLTVEIYLIIKYPMKSRVMLTDKKAVLSCAFVWLLAIGLGLCEISYVWTDLFLYFYIGNIAVLELTVAIQVVLKIFIAVEILSSRHSILNVETLNEKQQDVAKTVMILNAILIVTAFPYFLAKQMEYVERLGGRDSNSRSLRQKFAYYYEPVALLNFVLNAILYSLRLQDYRRSLLVLFKCKCKRHRRSNSTSQQRFITAEKTEMSQTTKL</sequence>
<keyword evidence="7" id="KW-1185">Reference proteome</keyword>
<dbReference type="Proteomes" id="UP001152795">
    <property type="component" value="Unassembled WGS sequence"/>
</dbReference>
<evidence type="ECO:0000313" key="6">
    <source>
        <dbReference type="EMBL" id="CAB4035110.1"/>
    </source>
</evidence>
<keyword evidence="5" id="KW-0472">Membrane</keyword>
<reference evidence="6" key="1">
    <citation type="submission" date="2020-04" db="EMBL/GenBank/DDBJ databases">
        <authorList>
            <person name="Alioto T."/>
            <person name="Alioto T."/>
            <person name="Gomez Garrido J."/>
        </authorList>
    </citation>
    <scope>NUCLEOTIDE SEQUENCE</scope>
    <source>
        <strain evidence="6">A484AB</strain>
    </source>
</reference>
<dbReference type="PROSITE" id="PS50262">
    <property type="entry name" value="G_PROTEIN_RECEP_F1_2"/>
    <property type="match status" value="1"/>
</dbReference>
<dbReference type="Gene3D" id="1.20.1070.10">
    <property type="entry name" value="Rhodopsin 7-helix transmembrane proteins"/>
    <property type="match status" value="1"/>
</dbReference>
<dbReference type="InterPro" id="IPR017452">
    <property type="entry name" value="GPCR_Rhodpsn_7TM"/>
</dbReference>
<dbReference type="OrthoDB" id="5955284at2759"/>
<keyword evidence="2" id="KW-1003">Cell membrane</keyword>
<organism evidence="6 7">
    <name type="scientific">Paramuricea clavata</name>
    <name type="common">Red gorgonian</name>
    <name type="synonym">Violescent sea-whip</name>
    <dbReference type="NCBI Taxonomy" id="317549"/>
    <lineage>
        <taxon>Eukaryota</taxon>
        <taxon>Metazoa</taxon>
        <taxon>Cnidaria</taxon>
        <taxon>Anthozoa</taxon>
        <taxon>Octocorallia</taxon>
        <taxon>Malacalcyonacea</taxon>
        <taxon>Plexauridae</taxon>
        <taxon>Paramuricea</taxon>
    </lineage>
</organism>
<name>A0A6S7K0C1_PARCT</name>
<evidence type="ECO:0000256" key="5">
    <source>
        <dbReference type="ARBA" id="ARBA00023136"/>
    </source>
</evidence>
<protein>
    <submittedName>
        <fullName evidence="6">Adenosine receptor A1-like</fullName>
    </submittedName>
</protein>
<proteinExistence type="predicted"/>
<evidence type="ECO:0000256" key="1">
    <source>
        <dbReference type="ARBA" id="ARBA00004651"/>
    </source>
</evidence>
<evidence type="ECO:0000256" key="2">
    <source>
        <dbReference type="ARBA" id="ARBA00022475"/>
    </source>
</evidence>
<dbReference type="AlphaFoldDB" id="A0A6S7K0C1"/>
<dbReference type="Pfam" id="PF00001">
    <property type="entry name" value="7tm_1"/>
    <property type="match status" value="1"/>
</dbReference>
<comment type="subcellular location">
    <subcellularLocation>
        <location evidence="1">Cell membrane</location>
        <topology evidence="1">Multi-pass membrane protein</topology>
    </subcellularLocation>
</comment>
<keyword evidence="4" id="KW-1133">Transmembrane helix</keyword>
<dbReference type="GO" id="GO:0005886">
    <property type="term" value="C:plasma membrane"/>
    <property type="evidence" value="ECO:0007669"/>
    <property type="project" value="UniProtKB-SubCell"/>
</dbReference>
<dbReference type="GO" id="GO:0004930">
    <property type="term" value="F:G protein-coupled receptor activity"/>
    <property type="evidence" value="ECO:0007669"/>
    <property type="project" value="InterPro"/>
</dbReference>
<dbReference type="CDD" id="cd00637">
    <property type="entry name" value="7tm_classA_rhodopsin-like"/>
    <property type="match status" value="1"/>
</dbReference>
<dbReference type="PANTHER" id="PTHR22750">
    <property type="entry name" value="G-PROTEIN COUPLED RECEPTOR"/>
    <property type="match status" value="1"/>
</dbReference>
<evidence type="ECO:0000256" key="4">
    <source>
        <dbReference type="ARBA" id="ARBA00022989"/>
    </source>
</evidence>
<keyword evidence="6" id="KW-0675">Receptor</keyword>
<dbReference type="InterPro" id="IPR000276">
    <property type="entry name" value="GPCR_Rhodpsn"/>
</dbReference>
<dbReference type="EMBL" id="CACRXK020020723">
    <property type="protein sequence ID" value="CAB4035110.1"/>
    <property type="molecule type" value="Genomic_DNA"/>
</dbReference>
<keyword evidence="3" id="KW-0812">Transmembrane</keyword>
<evidence type="ECO:0000256" key="3">
    <source>
        <dbReference type="ARBA" id="ARBA00022692"/>
    </source>
</evidence>
<gene>
    <name evidence="6" type="ORF">PACLA_8A025127</name>
</gene>
<dbReference type="SUPFAM" id="SSF81321">
    <property type="entry name" value="Family A G protein-coupled receptor-like"/>
    <property type="match status" value="1"/>
</dbReference>
<evidence type="ECO:0000313" key="7">
    <source>
        <dbReference type="Proteomes" id="UP001152795"/>
    </source>
</evidence>
<comment type="caution">
    <text evidence="6">The sequence shown here is derived from an EMBL/GenBank/DDBJ whole genome shotgun (WGS) entry which is preliminary data.</text>
</comment>
<dbReference type="PRINTS" id="PR00237">
    <property type="entry name" value="GPCRRHODOPSN"/>
</dbReference>
<accession>A0A6S7K0C1</accession>